<dbReference type="KEGG" id="dvm:DvMF_0743"/>
<evidence type="ECO:0000259" key="1">
    <source>
        <dbReference type="Pfam" id="PF10145"/>
    </source>
</evidence>
<dbReference type="AlphaFoldDB" id="B8DKZ7"/>
<dbReference type="eggNOG" id="COG5283">
    <property type="taxonomic scope" value="Bacteria"/>
</dbReference>
<feature type="domain" description="Phage tail tape measure protein" evidence="1">
    <location>
        <begin position="151"/>
        <end position="337"/>
    </location>
</feature>
<dbReference type="Pfam" id="PF10145">
    <property type="entry name" value="PhageMin_Tail"/>
    <property type="match status" value="1"/>
</dbReference>
<dbReference type="EMBL" id="CP001197">
    <property type="protein sequence ID" value="ACL07700.1"/>
    <property type="molecule type" value="Genomic_DNA"/>
</dbReference>
<sequence length="646" mass="65301">MNDMSVQVTLRLRDQMGRYTKRALDDVTRATGDATTAARGLARAGADTDRMRFGGLLNGLRQVDRLSRAAMQSLRGVASAASNAAKAAGQVGSGLAAGGYVAGRALAKPMDYERRVAQMANTAYAERDVAGRRAGMTQLDASITGAVRTGGGTRDEAAEALDKMLASGAIKADAATSLLPVLQKYSTASGAASGDLADIVIRGVQQGFFKPEEAQAALDRAMVAGQMGGFELKDMARWLPQMMANAQGMKGMSGFERILASAQASAVTAGNKDQAGNNLVNLLAKMNSSDAALDFKKLGIDLSGSLAKARENGELPLDAFIRLVETRVVGRDKRFQAARAKAAGATGGDRASALNDMADILQASAVGRVMQDRQALLALVAEMTQKGYVADVLGGMRNATGAGETAFGVVASTSAFKAQQASNEKDIAASGMLAHVKPYLDPAMERLAAFGAEFPALTTAAMEAATAIGAMTAAAAAFGGLRMLTGGAGAAGAGGAAGAAGRGARFGKLAGRLAGRAGGLLAVAGAAYDVYATEQSGMSRNDKNAAHVATAGGLGGTLAGASLGAKAGAALGTLVAPGIGTAVGAGVGGIGGGLLGWLGGTSLGQKLGDMIFKDERVVRVESVLQLDGREVARAVNEVNGRDATRH</sequence>
<name>B8DKZ7_NITV9</name>
<evidence type="ECO:0000313" key="2">
    <source>
        <dbReference type="EMBL" id="ACL07700.1"/>
    </source>
</evidence>
<dbReference type="InterPro" id="IPR010090">
    <property type="entry name" value="Phage_tape_meas"/>
</dbReference>
<accession>B8DKZ7</accession>
<proteinExistence type="predicted"/>
<organism evidence="2">
    <name type="scientific">Nitratidesulfovibrio vulgaris (strain DSM 19637 / Miyazaki F)</name>
    <name type="common">Desulfovibrio vulgaris</name>
    <dbReference type="NCBI Taxonomy" id="883"/>
    <lineage>
        <taxon>Bacteria</taxon>
        <taxon>Pseudomonadati</taxon>
        <taxon>Thermodesulfobacteriota</taxon>
        <taxon>Desulfovibrionia</taxon>
        <taxon>Desulfovibrionales</taxon>
        <taxon>Desulfovibrionaceae</taxon>
        <taxon>Nitratidesulfovibrio</taxon>
    </lineage>
</organism>
<reference evidence="2" key="1">
    <citation type="submission" date="2008-10" db="EMBL/GenBank/DDBJ databases">
        <title>Complete sequence of Desulfovibrio vulgaris str. 'Miyazaki F'.</title>
        <authorList>
            <person name="Lucas S."/>
            <person name="Copeland A."/>
            <person name="Lapidus A."/>
            <person name="Glavina del Rio T."/>
            <person name="Dalin E."/>
            <person name="Tice H."/>
            <person name="Bruce D."/>
            <person name="Goodwin L."/>
            <person name="Pitluck S."/>
            <person name="Sims D."/>
            <person name="Brettin T."/>
            <person name="Detter J.C."/>
            <person name="Han C."/>
            <person name="Larimer F."/>
            <person name="Land M."/>
            <person name="Hauser L."/>
            <person name="Kyrpides N."/>
            <person name="Mikhailova N."/>
            <person name="Hazen T.C."/>
            <person name="Richardson P."/>
        </authorList>
    </citation>
    <scope>NUCLEOTIDE SEQUENCE</scope>
    <source>
        <strain evidence="2">Miyazaki F</strain>
    </source>
</reference>
<dbReference type="HOGENOM" id="CLU_028327_0_0_7"/>
<protein>
    <recommendedName>
        <fullName evidence="1">Phage tail tape measure protein domain-containing protein</fullName>
    </recommendedName>
</protein>
<gene>
    <name evidence="2" type="ordered locus">DvMF_0743</name>
</gene>
<dbReference type="STRING" id="883.DvMF_0743"/>
<dbReference type="OrthoDB" id="8019720at2"/>